<dbReference type="EMBL" id="CP002738">
    <property type="protein sequence ID" value="AEF98693.1"/>
    <property type="molecule type" value="Genomic_DNA"/>
</dbReference>
<dbReference type="AlphaFoldDB" id="F9ZZN4"/>
<accession>F9ZZN4</accession>
<evidence type="ECO:0000313" key="2">
    <source>
        <dbReference type="Proteomes" id="UP000008888"/>
    </source>
</evidence>
<evidence type="ECO:0000313" key="1">
    <source>
        <dbReference type="EMBL" id="AEF98693.1"/>
    </source>
</evidence>
<dbReference type="HOGENOM" id="CLU_2844841_0_0_6"/>
<protein>
    <submittedName>
        <fullName evidence="1">Uncharacterized protein</fullName>
    </submittedName>
</protein>
<reference evidence="2" key="3">
    <citation type="submission" date="2011-05" db="EMBL/GenBank/DDBJ databases">
        <title>Complete sequence of Methylomonas methanica MC09.</title>
        <authorList>
            <consortium name="US DOE Joint Genome Institute"/>
            <person name="Lucas S."/>
            <person name="Han J."/>
            <person name="Lapidus A."/>
            <person name="Cheng J.-F."/>
            <person name="Goodwin L."/>
            <person name="Pitluck S."/>
            <person name="Peters L."/>
            <person name="Mikhailova N."/>
            <person name="Teshima H."/>
            <person name="Han C."/>
            <person name="Tapia R."/>
            <person name="Land M."/>
            <person name="Hauser L."/>
            <person name="Kyrpides N."/>
            <person name="Ivanova N."/>
            <person name="Pagani I."/>
            <person name="Stein L."/>
            <person name="Woyke T."/>
        </authorList>
    </citation>
    <scope>NUCLEOTIDE SEQUENCE [LARGE SCALE GENOMIC DNA]</scope>
    <source>
        <strain evidence="2">MC09</strain>
    </source>
</reference>
<gene>
    <name evidence="1" type="ordered locus">Metme_0244</name>
</gene>
<keyword evidence="2" id="KW-1185">Reference proteome</keyword>
<reference key="2">
    <citation type="submission" date="2011-05" db="EMBL/GenBank/DDBJ databases">
        <title>Complete genome sequence of the aerobic marine methanotroph Methylomonas methanica MC09.</title>
        <authorList>
            <person name="Boden R."/>
            <person name="Cunliffe M."/>
            <person name="Scanlan J."/>
            <person name="Moussard H."/>
            <person name="Kits K.D."/>
            <person name="Klotz M."/>
            <person name="Jetten M."/>
            <person name="Vuilleumier S."/>
            <person name="Han J."/>
            <person name="Peters L."/>
            <person name="Mikhailova N."/>
            <person name="Teshima H."/>
            <person name="Tapia R."/>
            <person name="Kyrpides N."/>
            <person name="Ivanova N."/>
            <person name="Pagani I."/>
            <person name="Cheng J.-F."/>
            <person name="Goodwin L."/>
            <person name="Han C."/>
            <person name="Hauser L."/>
            <person name="Land M."/>
            <person name="Lapidus A."/>
            <person name="Lucas S."/>
            <person name="Pitluck S."/>
            <person name="Woyke T."/>
            <person name="Stein L.Y."/>
            <person name="Murrell C."/>
        </authorList>
    </citation>
    <scope>NUCLEOTIDE SEQUENCE</scope>
    <source>
        <strain>MC09</strain>
    </source>
</reference>
<dbReference type="Proteomes" id="UP000008888">
    <property type="component" value="Chromosome"/>
</dbReference>
<proteinExistence type="predicted"/>
<dbReference type="STRING" id="857087.Metme_0244"/>
<reference evidence="1 2" key="1">
    <citation type="journal article" date="2011" name="J. Bacteriol.">
        <title>Complete Genome Sequence of the Aerobic Marine Methanotroph Methylomonas methanica MC09.</title>
        <authorList>
            <person name="Boden R."/>
            <person name="Cunliffe M."/>
            <person name="Scanlan J."/>
            <person name="Moussard H."/>
            <person name="Kits K.D."/>
            <person name="Klotz M.G."/>
            <person name="Jetten M.S."/>
            <person name="Vuilleumier S."/>
            <person name="Han J."/>
            <person name="Peters L."/>
            <person name="Mikhailova N."/>
            <person name="Teshima H."/>
            <person name="Tapia R."/>
            <person name="Kyrpides N."/>
            <person name="Ivanova N."/>
            <person name="Pagani I."/>
            <person name="Cheng J.F."/>
            <person name="Goodwin L."/>
            <person name="Han C."/>
            <person name="Hauser L."/>
            <person name="Land M.L."/>
            <person name="Lapidus A."/>
            <person name="Lucas S."/>
            <person name="Pitluck S."/>
            <person name="Woyke T."/>
            <person name="Stein L."/>
            <person name="Murrell J.C."/>
        </authorList>
    </citation>
    <scope>NUCLEOTIDE SEQUENCE [LARGE SCALE GENOMIC DNA]</scope>
    <source>
        <strain evidence="1 2">MC09</strain>
    </source>
</reference>
<name>F9ZZN4_METMM</name>
<dbReference type="KEGG" id="mmt:Metme_0244"/>
<sequence length="65" mass="7496">MIVEIALAFWGLIERLFLSPEWDRIFSRCHALGQPIKVDRLALAHIPTAIRARTIRKTASHLNFN</sequence>
<organism evidence="1 2">
    <name type="scientific">Methylomonas methanica (strain DSM 25384 / MC09)</name>
    <dbReference type="NCBI Taxonomy" id="857087"/>
    <lineage>
        <taxon>Bacteria</taxon>
        <taxon>Pseudomonadati</taxon>
        <taxon>Pseudomonadota</taxon>
        <taxon>Gammaproteobacteria</taxon>
        <taxon>Methylococcales</taxon>
        <taxon>Methylococcaceae</taxon>
        <taxon>Methylomonas</taxon>
    </lineage>
</organism>